<dbReference type="InterPro" id="IPR001226">
    <property type="entry name" value="Flavodoxin_CS"/>
</dbReference>
<keyword evidence="2" id="KW-0732">Signal</keyword>
<evidence type="ECO:0000259" key="3">
    <source>
        <dbReference type="PROSITE" id="PS50902"/>
    </source>
</evidence>
<evidence type="ECO:0000313" key="5">
    <source>
        <dbReference type="Proteomes" id="UP000824169"/>
    </source>
</evidence>
<accession>A0A9D1T982</accession>
<dbReference type="PROSITE" id="PS00201">
    <property type="entry name" value="FLAVODOXIN"/>
    <property type="match status" value="1"/>
</dbReference>
<feature type="signal peptide" evidence="2">
    <location>
        <begin position="1"/>
        <end position="21"/>
    </location>
</feature>
<dbReference type="PANTHER" id="PTHR39201:SF1">
    <property type="entry name" value="FLAVODOXIN-LIKE DOMAIN-CONTAINING PROTEIN"/>
    <property type="match status" value="1"/>
</dbReference>
<dbReference type="GO" id="GO:0016651">
    <property type="term" value="F:oxidoreductase activity, acting on NAD(P)H"/>
    <property type="evidence" value="ECO:0007669"/>
    <property type="project" value="UniProtKB-ARBA"/>
</dbReference>
<reference evidence="4" key="2">
    <citation type="journal article" date="2021" name="PeerJ">
        <title>Extensive microbial diversity within the chicken gut microbiome revealed by metagenomics and culture.</title>
        <authorList>
            <person name="Gilroy R."/>
            <person name="Ravi A."/>
            <person name="Getino M."/>
            <person name="Pursley I."/>
            <person name="Horton D.L."/>
            <person name="Alikhan N.F."/>
            <person name="Baker D."/>
            <person name="Gharbi K."/>
            <person name="Hall N."/>
            <person name="Watson M."/>
            <person name="Adriaenssens E.M."/>
            <person name="Foster-Nyarko E."/>
            <person name="Jarju S."/>
            <person name="Secka A."/>
            <person name="Antonio M."/>
            <person name="Oren A."/>
            <person name="Chaudhuri R.R."/>
            <person name="La Ragione R."/>
            <person name="Hildebrand F."/>
            <person name="Pallen M.J."/>
        </authorList>
    </citation>
    <scope>NUCLEOTIDE SEQUENCE</scope>
    <source>
        <strain evidence="4">CHK188-20938</strain>
    </source>
</reference>
<dbReference type="Gene3D" id="3.40.50.360">
    <property type="match status" value="1"/>
</dbReference>
<sequence>MKAKKVISMFLVGAAALGLLAGCGSENGGSGAVVQQSTSETVTDSAGSRGTEADSGTGTADSSTENSSSAGTSSGDASGILVVYYSATGNTEKAANAIADAVGADLFELEPVEPYTEEDLNYGDENSRVSVEHENEDQRDVELVTTTVENWDSYDTVFIGYPIWWGIAAWPVDTFVENNDFTGKRVIPFATSASSGLGESGQLLAEMAGTGDWQEGMRFSSSVDETEVQEWVNGLGL</sequence>
<dbReference type="PROSITE" id="PS51257">
    <property type="entry name" value="PROKAR_LIPOPROTEIN"/>
    <property type="match status" value="1"/>
</dbReference>
<dbReference type="Pfam" id="PF12682">
    <property type="entry name" value="Flavodoxin_4"/>
    <property type="match status" value="1"/>
</dbReference>
<feature type="region of interest" description="Disordered" evidence="1">
    <location>
        <begin position="28"/>
        <end position="74"/>
    </location>
</feature>
<feature type="domain" description="Flavodoxin-like" evidence="3">
    <location>
        <begin position="80"/>
        <end position="237"/>
    </location>
</feature>
<protein>
    <submittedName>
        <fullName evidence="4">Flavodoxin</fullName>
    </submittedName>
</protein>
<dbReference type="InterPro" id="IPR029039">
    <property type="entry name" value="Flavoprotein-like_sf"/>
</dbReference>
<evidence type="ECO:0000256" key="2">
    <source>
        <dbReference type="SAM" id="SignalP"/>
    </source>
</evidence>
<comment type="caution">
    <text evidence="4">The sequence shown here is derived from an EMBL/GenBank/DDBJ whole genome shotgun (WGS) entry which is preliminary data.</text>
</comment>
<reference evidence="4" key="1">
    <citation type="submission" date="2020-10" db="EMBL/GenBank/DDBJ databases">
        <authorList>
            <person name="Gilroy R."/>
        </authorList>
    </citation>
    <scope>NUCLEOTIDE SEQUENCE</scope>
    <source>
        <strain evidence="4">CHK188-20938</strain>
    </source>
</reference>
<dbReference type="GO" id="GO:0009055">
    <property type="term" value="F:electron transfer activity"/>
    <property type="evidence" value="ECO:0007669"/>
    <property type="project" value="InterPro"/>
</dbReference>
<dbReference type="GO" id="GO:0010181">
    <property type="term" value="F:FMN binding"/>
    <property type="evidence" value="ECO:0007669"/>
    <property type="project" value="InterPro"/>
</dbReference>
<dbReference type="PANTHER" id="PTHR39201">
    <property type="entry name" value="EXPORTED PROTEIN-RELATED"/>
    <property type="match status" value="1"/>
</dbReference>
<dbReference type="InterPro" id="IPR008254">
    <property type="entry name" value="Flavodoxin/NO_synth"/>
</dbReference>
<gene>
    <name evidence="4" type="ORF">IAB71_00515</name>
</gene>
<feature type="compositionally biased region" description="Low complexity" evidence="1">
    <location>
        <begin position="58"/>
        <end position="74"/>
    </location>
</feature>
<dbReference type="PROSITE" id="PS50902">
    <property type="entry name" value="FLAVODOXIN_LIKE"/>
    <property type="match status" value="1"/>
</dbReference>
<dbReference type="EMBL" id="DVOO01000003">
    <property type="protein sequence ID" value="HIV24266.1"/>
    <property type="molecule type" value="Genomic_DNA"/>
</dbReference>
<name>A0A9D1T982_9FIRM</name>
<dbReference type="AlphaFoldDB" id="A0A9D1T982"/>
<dbReference type="SUPFAM" id="SSF52218">
    <property type="entry name" value="Flavoproteins"/>
    <property type="match status" value="1"/>
</dbReference>
<dbReference type="Proteomes" id="UP000824169">
    <property type="component" value="Unassembled WGS sequence"/>
</dbReference>
<proteinExistence type="predicted"/>
<organism evidence="4 5">
    <name type="scientific">Candidatus Scatomonas pullistercoris</name>
    <dbReference type="NCBI Taxonomy" id="2840920"/>
    <lineage>
        <taxon>Bacteria</taxon>
        <taxon>Bacillati</taxon>
        <taxon>Bacillota</taxon>
        <taxon>Clostridia</taxon>
        <taxon>Lachnospirales</taxon>
        <taxon>Lachnospiraceae</taxon>
        <taxon>Lachnospiraceae incertae sedis</taxon>
        <taxon>Candidatus Scatomonas</taxon>
    </lineage>
</organism>
<feature type="compositionally biased region" description="Polar residues" evidence="1">
    <location>
        <begin position="33"/>
        <end position="48"/>
    </location>
</feature>
<evidence type="ECO:0000256" key="1">
    <source>
        <dbReference type="SAM" id="MobiDB-lite"/>
    </source>
</evidence>
<evidence type="ECO:0000313" key="4">
    <source>
        <dbReference type="EMBL" id="HIV24266.1"/>
    </source>
</evidence>
<feature type="chain" id="PRO_5038680003" evidence="2">
    <location>
        <begin position="22"/>
        <end position="237"/>
    </location>
</feature>